<protein>
    <submittedName>
        <fullName evidence="3">Uncharacterized protein</fullName>
    </submittedName>
</protein>
<comment type="caution">
    <text evidence="3">The sequence shown here is derived from an EMBL/GenBank/DDBJ whole genome shotgun (WGS) entry which is preliminary data.</text>
</comment>
<feature type="repeat" description="TPR" evidence="1">
    <location>
        <begin position="226"/>
        <end position="259"/>
    </location>
</feature>
<organism evidence="3 4">
    <name type="scientific">candidate division LCP-89 bacterium B3_LCP</name>
    <dbReference type="NCBI Taxonomy" id="2012998"/>
    <lineage>
        <taxon>Bacteria</taxon>
        <taxon>Pseudomonadati</taxon>
        <taxon>Bacteria division LCP-89</taxon>
    </lineage>
</organism>
<name>A0A532UTV0_UNCL8</name>
<gene>
    <name evidence="3" type="ORF">CEE37_12685</name>
</gene>
<evidence type="ECO:0000256" key="2">
    <source>
        <dbReference type="SAM" id="Phobius"/>
    </source>
</evidence>
<feature type="transmembrane region" description="Helical" evidence="2">
    <location>
        <begin position="12"/>
        <end position="29"/>
    </location>
</feature>
<reference evidence="3 4" key="1">
    <citation type="submission" date="2017-06" db="EMBL/GenBank/DDBJ databases">
        <title>Novel microbial phyla capable of carbon fixation and sulfur reduction in deep-sea sediments.</title>
        <authorList>
            <person name="Huang J."/>
            <person name="Baker B."/>
            <person name="Wang Y."/>
        </authorList>
    </citation>
    <scope>NUCLEOTIDE SEQUENCE [LARGE SCALE GENOMIC DNA]</scope>
    <source>
        <strain evidence="3">B3_LCP</strain>
    </source>
</reference>
<proteinExistence type="predicted"/>
<dbReference type="SUPFAM" id="SSF48452">
    <property type="entry name" value="TPR-like"/>
    <property type="match status" value="1"/>
</dbReference>
<dbReference type="Proteomes" id="UP000319619">
    <property type="component" value="Unassembled WGS sequence"/>
</dbReference>
<dbReference type="PROSITE" id="PS50005">
    <property type="entry name" value="TPR"/>
    <property type="match status" value="1"/>
</dbReference>
<dbReference type="Pfam" id="PF13181">
    <property type="entry name" value="TPR_8"/>
    <property type="match status" value="1"/>
</dbReference>
<dbReference type="EMBL" id="NJBN01000010">
    <property type="protein sequence ID" value="TKJ38370.1"/>
    <property type="molecule type" value="Genomic_DNA"/>
</dbReference>
<accession>A0A532UTV0</accession>
<dbReference type="AlphaFoldDB" id="A0A532UTV0"/>
<evidence type="ECO:0000313" key="3">
    <source>
        <dbReference type="EMBL" id="TKJ38370.1"/>
    </source>
</evidence>
<dbReference type="InterPro" id="IPR011990">
    <property type="entry name" value="TPR-like_helical_dom_sf"/>
</dbReference>
<evidence type="ECO:0000256" key="1">
    <source>
        <dbReference type="PROSITE-ProRule" id="PRU00339"/>
    </source>
</evidence>
<dbReference type="InterPro" id="IPR019734">
    <property type="entry name" value="TPR_rpt"/>
</dbReference>
<keyword evidence="2" id="KW-0472">Membrane</keyword>
<keyword evidence="2" id="KW-1133">Transmembrane helix</keyword>
<keyword evidence="2" id="KW-0812">Transmembrane</keyword>
<keyword evidence="1" id="KW-0802">TPR repeat</keyword>
<evidence type="ECO:0000313" key="4">
    <source>
        <dbReference type="Proteomes" id="UP000319619"/>
    </source>
</evidence>
<dbReference type="Gene3D" id="1.25.40.10">
    <property type="entry name" value="Tetratricopeptide repeat domain"/>
    <property type="match status" value="2"/>
</dbReference>
<sequence>MKIRSNLKKHLFIVATGIAAVYLSLMFWSCTGQKMTNPTQQAYELRINGNADSAKVILEQALTADSTNAAAWFELARTKHHIGLGNPRELFGALGDLHQTITKAVEHDPGNVIYSYYHGAVSFTLAYAALMMGQPDAGEKVAGAVSSYEAVLKLKPDYLEAKLFLVEILGLPANMGGDSTQAEAYAHQLEEVDAVFGAKARELRLPEDADKVAFWQKVVEENPGNADALEQLGKAYLYQENTEEGIKYFEEALKADQERQRLMLDLARYYSMVGRQDTVKKEVVFPLAEEYIQRYLATEPIPPLKAYAIGFLSSVKSGLGDKEAANKLRKEAKVIDPNYSKASGIPGAMLFTKPDEISHQHTYFFRPF</sequence>
<dbReference type="SMART" id="SM00028">
    <property type="entry name" value="TPR"/>
    <property type="match status" value="2"/>
</dbReference>